<dbReference type="PANTHER" id="PTHR43825:SF3">
    <property type="entry name" value="PYRUVATE DEHYDROGENASE E1 COMPONENT"/>
    <property type="match status" value="1"/>
</dbReference>
<feature type="domain" description="PH" evidence="1">
    <location>
        <begin position="1"/>
        <end position="26"/>
    </location>
</feature>
<dbReference type="Gene3D" id="3.40.50.970">
    <property type="match status" value="1"/>
</dbReference>
<organism evidence="2">
    <name type="scientific">marine metagenome</name>
    <dbReference type="NCBI Taxonomy" id="408172"/>
    <lineage>
        <taxon>unclassified sequences</taxon>
        <taxon>metagenomes</taxon>
        <taxon>ecological metagenomes</taxon>
    </lineage>
</organism>
<evidence type="ECO:0000313" key="2">
    <source>
        <dbReference type="EMBL" id="SVD87694.1"/>
    </source>
</evidence>
<evidence type="ECO:0000259" key="1">
    <source>
        <dbReference type="PROSITE" id="PS50003"/>
    </source>
</evidence>
<dbReference type="InterPro" id="IPR051157">
    <property type="entry name" value="PDH/Transketolase"/>
</dbReference>
<dbReference type="PROSITE" id="PS50003">
    <property type="entry name" value="PH_DOMAIN"/>
    <property type="match status" value="1"/>
</dbReference>
<sequence>MVNNEYQDTDPQETQEWIDSMRSILKTSGVERTHYILNKLIEYGRRNGIRMPFSATTDYVNTIPISQQEPYPGDRDIERRIKSLIRWNAMAMVVRANRENHGIGGHISSYASAATLYEVAFNHFLRGPNYHNGDLVFMQGHSAPGIYARAFLEGRINEKQLINFRKELAKDGGLSSYPHPWLMPDFWQFPT</sequence>
<dbReference type="InterPro" id="IPR029061">
    <property type="entry name" value="THDP-binding"/>
</dbReference>
<accession>A0A382YWT2</accession>
<gene>
    <name evidence="2" type="ORF">METZ01_LOCUS440548</name>
</gene>
<dbReference type="SUPFAM" id="SSF52518">
    <property type="entry name" value="Thiamin diphosphate-binding fold (THDP-binding)"/>
    <property type="match status" value="1"/>
</dbReference>
<dbReference type="InterPro" id="IPR001849">
    <property type="entry name" value="PH_domain"/>
</dbReference>
<feature type="non-terminal residue" evidence="2">
    <location>
        <position position="191"/>
    </location>
</feature>
<proteinExistence type="predicted"/>
<protein>
    <recommendedName>
        <fullName evidence="1">PH domain-containing protein</fullName>
    </recommendedName>
</protein>
<name>A0A382YWT2_9ZZZZ</name>
<dbReference type="PANTHER" id="PTHR43825">
    <property type="entry name" value="PYRUVATE DEHYDROGENASE E1 COMPONENT"/>
    <property type="match status" value="1"/>
</dbReference>
<reference evidence="2" key="1">
    <citation type="submission" date="2018-05" db="EMBL/GenBank/DDBJ databases">
        <authorList>
            <person name="Lanie J.A."/>
            <person name="Ng W.-L."/>
            <person name="Kazmierczak K.M."/>
            <person name="Andrzejewski T.M."/>
            <person name="Davidsen T.M."/>
            <person name="Wayne K.J."/>
            <person name="Tettelin H."/>
            <person name="Glass J.I."/>
            <person name="Rusch D."/>
            <person name="Podicherti R."/>
            <person name="Tsui H.-C.T."/>
            <person name="Winkler M.E."/>
        </authorList>
    </citation>
    <scope>NUCLEOTIDE SEQUENCE</scope>
</reference>
<dbReference type="AlphaFoldDB" id="A0A382YWT2"/>
<dbReference type="EMBL" id="UINC01179157">
    <property type="protein sequence ID" value="SVD87694.1"/>
    <property type="molecule type" value="Genomic_DNA"/>
</dbReference>